<dbReference type="InterPro" id="IPR038665">
    <property type="entry name" value="Voltage-dep_anion_channel_sf"/>
</dbReference>
<keyword evidence="1" id="KW-0812">Transmembrane</keyword>
<reference evidence="2" key="1">
    <citation type="submission" date="2022-11" db="EMBL/GenBank/DDBJ databases">
        <title>Draft genome sequence of Hoeflea poritis E7-10 and Hoeflea prorocentri PM5-8, separated from scleractinian coral Porites lutea and marine dinoflagellate.</title>
        <authorList>
            <person name="Zhang G."/>
            <person name="Wei Q."/>
            <person name="Cai L."/>
        </authorList>
    </citation>
    <scope>NUCLEOTIDE SEQUENCE</scope>
    <source>
        <strain evidence="2">PM5-8</strain>
    </source>
</reference>
<dbReference type="Proteomes" id="UP001151234">
    <property type="component" value="Unassembled WGS sequence"/>
</dbReference>
<feature type="transmembrane region" description="Helical" evidence="1">
    <location>
        <begin position="20"/>
        <end position="38"/>
    </location>
</feature>
<dbReference type="Gene3D" id="1.50.10.150">
    <property type="entry name" value="Voltage-dependent anion channel"/>
    <property type="match status" value="1"/>
</dbReference>
<keyword evidence="3" id="KW-1185">Reference proteome</keyword>
<protein>
    <submittedName>
        <fullName evidence="2">Uncharacterized protein</fullName>
    </submittedName>
</protein>
<name>A0A9X3ZJ98_9HYPH</name>
<gene>
    <name evidence="2" type="ORF">OQ273_23375</name>
</gene>
<accession>A0A9X3ZJ98</accession>
<organism evidence="2 3">
    <name type="scientific">Hoeflea prorocentri</name>
    <dbReference type="NCBI Taxonomy" id="1922333"/>
    <lineage>
        <taxon>Bacteria</taxon>
        <taxon>Pseudomonadati</taxon>
        <taxon>Pseudomonadota</taxon>
        <taxon>Alphaproteobacteria</taxon>
        <taxon>Hyphomicrobiales</taxon>
        <taxon>Rhizobiaceae</taxon>
        <taxon>Hoeflea</taxon>
    </lineage>
</organism>
<evidence type="ECO:0000313" key="2">
    <source>
        <dbReference type="EMBL" id="MDA5401527.1"/>
    </source>
</evidence>
<sequence>MNTSETSAEAEAEKSRLAHFPITFFGVTMGVFGLALAFRTGGFAGASTVVSVLGGIILLSIAAIYILKALRFPA</sequence>
<keyword evidence="1" id="KW-1133">Transmembrane helix</keyword>
<dbReference type="RefSeq" id="WP_267993510.1">
    <property type="nucleotide sequence ID" value="NZ_JAPJZI010000002.1"/>
</dbReference>
<evidence type="ECO:0000256" key="1">
    <source>
        <dbReference type="SAM" id="Phobius"/>
    </source>
</evidence>
<keyword evidence="1" id="KW-0472">Membrane</keyword>
<dbReference type="AlphaFoldDB" id="A0A9X3ZJ98"/>
<evidence type="ECO:0000313" key="3">
    <source>
        <dbReference type="Proteomes" id="UP001151234"/>
    </source>
</evidence>
<dbReference type="EMBL" id="JAPJZI010000002">
    <property type="protein sequence ID" value="MDA5401527.1"/>
    <property type="molecule type" value="Genomic_DNA"/>
</dbReference>
<proteinExistence type="predicted"/>
<feature type="transmembrane region" description="Helical" evidence="1">
    <location>
        <begin position="44"/>
        <end position="67"/>
    </location>
</feature>
<comment type="caution">
    <text evidence="2">The sequence shown here is derived from an EMBL/GenBank/DDBJ whole genome shotgun (WGS) entry which is preliminary data.</text>
</comment>